<dbReference type="PANTHER" id="PTHR32044">
    <property type="entry name" value="GLUCOMANNAN 4-BETA-MANNOSYLTRANSFERASE 9"/>
    <property type="match status" value="1"/>
</dbReference>
<feature type="transmembrane region" description="Helical" evidence="9">
    <location>
        <begin position="341"/>
        <end position="364"/>
    </location>
</feature>
<accession>A0A5C6RLN8</accession>
<evidence type="ECO:0000256" key="6">
    <source>
        <dbReference type="ARBA" id="ARBA00023034"/>
    </source>
</evidence>
<keyword evidence="6" id="KW-0333">Golgi apparatus</keyword>
<keyword evidence="11" id="KW-1185">Reference proteome</keyword>
<dbReference type="CDD" id="cd06437">
    <property type="entry name" value="CESA_CaSu_A2"/>
    <property type="match status" value="1"/>
</dbReference>
<evidence type="ECO:0000256" key="3">
    <source>
        <dbReference type="ARBA" id="ARBA00022679"/>
    </source>
</evidence>
<feature type="transmembrane region" description="Helical" evidence="9">
    <location>
        <begin position="376"/>
        <end position="394"/>
    </location>
</feature>
<keyword evidence="5 9" id="KW-1133">Transmembrane helix</keyword>
<evidence type="ECO:0000256" key="1">
    <source>
        <dbReference type="ARBA" id="ARBA00004653"/>
    </source>
</evidence>
<keyword evidence="4 9" id="KW-0812">Transmembrane</keyword>
<reference evidence="10 11" key="1">
    <citation type="submission" date="2019-08" db="EMBL/GenBank/DDBJ databases">
        <title>Genome of Phaeodactylibacter luteus.</title>
        <authorList>
            <person name="Bowman J.P."/>
        </authorList>
    </citation>
    <scope>NUCLEOTIDE SEQUENCE [LARGE SCALE GENOMIC DNA]</scope>
    <source>
        <strain evidence="10 11">KCTC 42180</strain>
    </source>
</reference>
<keyword evidence="8" id="KW-0961">Cell wall biogenesis/degradation</keyword>
<feature type="transmembrane region" description="Helical" evidence="9">
    <location>
        <begin position="470"/>
        <end position="494"/>
    </location>
</feature>
<dbReference type="OrthoDB" id="9806824at2"/>
<gene>
    <name evidence="10" type="ORF">FRY97_09685</name>
</gene>
<dbReference type="SUPFAM" id="SSF53448">
    <property type="entry name" value="Nucleotide-diphospho-sugar transferases"/>
    <property type="match status" value="1"/>
</dbReference>
<organism evidence="10 11">
    <name type="scientific">Phaeodactylibacter luteus</name>
    <dbReference type="NCBI Taxonomy" id="1564516"/>
    <lineage>
        <taxon>Bacteria</taxon>
        <taxon>Pseudomonadati</taxon>
        <taxon>Bacteroidota</taxon>
        <taxon>Saprospiria</taxon>
        <taxon>Saprospirales</taxon>
        <taxon>Haliscomenobacteraceae</taxon>
        <taxon>Phaeodactylibacter</taxon>
    </lineage>
</organism>
<comment type="subcellular location">
    <subcellularLocation>
        <location evidence="1">Golgi apparatus membrane</location>
        <topology evidence="1">Multi-pass membrane protein</topology>
    </subcellularLocation>
</comment>
<evidence type="ECO:0000256" key="7">
    <source>
        <dbReference type="ARBA" id="ARBA00023136"/>
    </source>
</evidence>
<dbReference type="AlphaFoldDB" id="A0A5C6RLN8"/>
<dbReference type="GO" id="GO:0016757">
    <property type="term" value="F:glycosyltransferase activity"/>
    <property type="evidence" value="ECO:0007669"/>
    <property type="project" value="UniProtKB-KW"/>
</dbReference>
<comment type="caution">
    <text evidence="10">The sequence shown here is derived from an EMBL/GenBank/DDBJ whole genome shotgun (WGS) entry which is preliminary data.</text>
</comment>
<evidence type="ECO:0000256" key="8">
    <source>
        <dbReference type="ARBA" id="ARBA00023316"/>
    </source>
</evidence>
<evidence type="ECO:0000313" key="11">
    <source>
        <dbReference type="Proteomes" id="UP000321580"/>
    </source>
</evidence>
<keyword evidence="7 9" id="KW-0472">Membrane</keyword>
<keyword evidence="3 10" id="KW-0808">Transferase</keyword>
<dbReference type="GO" id="GO:0071555">
    <property type="term" value="P:cell wall organization"/>
    <property type="evidence" value="ECO:0007669"/>
    <property type="project" value="UniProtKB-KW"/>
</dbReference>
<dbReference type="EMBL" id="VOOR01000017">
    <property type="protein sequence ID" value="TXB63246.1"/>
    <property type="molecule type" value="Genomic_DNA"/>
</dbReference>
<evidence type="ECO:0000256" key="5">
    <source>
        <dbReference type="ARBA" id="ARBA00022989"/>
    </source>
</evidence>
<dbReference type="FunFam" id="3.90.550.10:FF:000057">
    <property type="entry name" value="Glycosyltransferase-like protein, family 2"/>
    <property type="match status" value="1"/>
</dbReference>
<evidence type="ECO:0000256" key="2">
    <source>
        <dbReference type="ARBA" id="ARBA00022676"/>
    </source>
</evidence>
<evidence type="ECO:0000313" key="10">
    <source>
        <dbReference type="EMBL" id="TXB63246.1"/>
    </source>
</evidence>
<dbReference type="InterPro" id="IPR029044">
    <property type="entry name" value="Nucleotide-diphossugar_trans"/>
</dbReference>
<sequence>MTLVIAYSVLAIYTISLFYITVYCVMQFNLLYHYKRHQREVALGLQREPSVPKAKAVSSRAAELVLEGGTPVLEEEPGEAYPFVTVQLPIYNEFYVIERLIDAVAAFDYPRDRFEIHVLDDSTDETVEVVRKRVAHYRAQGVNIRQVQRKKRQGYKAGALRDAMEIAEGEFIAIFDADFLPRPDFLKQTIPYFQDPVIGVVQTRWEHINQDYSLITKLQALQLNVHFTVEQVGRMTGEYLLQFNGTAGVWRRETIEDAGGWEADTLTEDLDLSIRAQLKGWKIFFREEVGSPAELPVEMNALKSQQFRWMKGGAETARKMLPTVWSSNLTLNQKIHATSHLLASTIFAFVFITGVSSVPLLFFLGDLIHVGFSKDFFAYFLVGLLSIIAVYYVANVQAPVHRHSYGKALYKFVSLFPMFLSLSMGLALHNTVAVIEGWRGKQSPFVRTPKFNIKGMGDSFRSSKYLTQQLTWTTILEGALALYFTAAVVGGIYIQNTTFLVFHLMLALGYGAIFYYTLRHRSQA</sequence>
<feature type="transmembrane region" description="Helical" evidence="9">
    <location>
        <begin position="6"/>
        <end position="26"/>
    </location>
</feature>
<dbReference type="Pfam" id="PF13641">
    <property type="entry name" value="Glyco_tranf_2_3"/>
    <property type="match status" value="1"/>
</dbReference>
<dbReference type="PANTHER" id="PTHR32044:SF80">
    <property type="entry name" value="XYLOGLUCAN GLYCOSYLTRANSFERASE 2-RELATED"/>
    <property type="match status" value="1"/>
</dbReference>
<name>A0A5C6RLN8_9BACT</name>
<protein>
    <submittedName>
        <fullName evidence="10">Glycosyltransferase</fullName>
    </submittedName>
</protein>
<evidence type="ECO:0000256" key="9">
    <source>
        <dbReference type="SAM" id="Phobius"/>
    </source>
</evidence>
<dbReference type="Gene3D" id="3.90.550.10">
    <property type="entry name" value="Spore Coat Polysaccharide Biosynthesis Protein SpsA, Chain A"/>
    <property type="match status" value="1"/>
</dbReference>
<dbReference type="RefSeq" id="WP_147167286.1">
    <property type="nucleotide sequence ID" value="NZ_VOOR01000017.1"/>
</dbReference>
<dbReference type="Proteomes" id="UP000321580">
    <property type="component" value="Unassembled WGS sequence"/>
</dbReference>
<keyword evidence="2" id="KW-0328">Glycosyltransferase</keyword>
<proteinExistence type="predicted"/>
<feature type="transmembrane region" description="Helical" evidence="9">
    <location>
        <begin position="500"/>
        <end position="518"/>
    </location>
</feature>
<evidence type="ECO:0000256" key="4">
    <source>
        <dbReference type="ARBA" id="ARBA00022692"/>
    </source>
</evidence>